<feature type="transmembrane region" description="Helical" evidence="1">
    <location>
        <begin position="12"/>
        <end position="33"/>
    </location>
</feature>
<organism evidence="2 3">
    <name type="scientific">Rhodanobacter caeni</name>
    <dbReference type="NCBI Taxonomy" id="657654"/>
    <lineage>
        <taxon>Bacteria</taxon>
        <taxon>Pseudomonadati</taxon>
        <taxon>Pseudomonadota</taxon>
        <taxon>Gammaproteobacteria</taxon>
        <taxon>Lysobacterales</taxon>
        <taxon>Rhodanobacteraceae</taxon>
        <taxon>Rhodanobacter</taxon>
    </lineage>
</organism>
<sequence length="155" mass="17381">MTYQRREWRFERAGWAVMAMLLLAGLLGLLGYGPLSRTQVGTQGALMVRYDRLQRASAPTEYHFQADASLARNGELRLRFDDALLDEVEMESILPEPVQTRAGPGYTEFVFAMDGAEGPPARLQFQFKPATFGHVRGRVRTQGAEPLVIDQIILP</sequence>
<keyword evidence="3" id="KW-1185">Reference proteome</keyword>
<evidence type="ECO:0008006" key="4">
    <source>
        <dbReference type="Google" id="ProtNLM"/>
    </source>
</evidence>
<evidence type="ECO:0000256" key="1">
    <source>
        <dbReference type="SAM" id="Phobius"/>
    </source>
</evidence>
<gene>
    <name evidence="2" type="ORF">GCM10009126_07950</name>
</gene>
<keyword evidence="1" id="KW-1133">Transmembrane helix</keyword>
<name>A0ABP3DZW6_9GAMM</name>
<reference evidence="3" key="1">
    <citation type="journal article" date="2019" name="Int. J. Syst. Evol. Microbiol.">
        <title>The Global Catalogue of Microorganisms (GCM) 10K type strain sequencing project: providing services to taxonomists for standard genome sequencing and annotation.</title>
        <authorList>
            <consortium name="The Broad Institute Genomics Platform"/>
            <consortium name="The Broad Institute Genome Sequencing Center for Infectious Disease"/>
            <person name="Wu L."/>
            <person name="Ma J."/>
        </authorList>
    </citation>
    <scope>NUCLEOTIDE SEQUENCE [LARGE SCALE GENOMIC DNA]</scope>
    <source>
        <strain evidence="3">JCM 16242</strain>
    </source>
</reference>
<comment type="caution">
    <text evidence="2">The sequence shown here is derived from an EMBL/GenBank/DDBJ whole genome shotgun (WGS) entry which is preliminary data.</text>
</comment>
<dbReference type="EMBL" id="BAAAFO010000001">
    <property type="protein sequence ID" value="GAA0244681.1"/>
    <property type="molecule type" value="Genomic_DNA"/>
</dbReference>
<keyword evidence="1" id="KW-0472">Membrane</keyword>
<evidence type="ECO:0000313" key="3">
    <source>
        <dbReference type="Proteomes" id="UP001500657"/>
    </source>
</evidence>
<accession>A0ABP3DZW6</accession>
<proteinExistence type="predicted"/>
<dbReference type="Proteomes" id="UP001500657">
    <property type="component" value="Unassembled WGS sequence"/>
</dbReference>
<evidence type="ECO:0000313" key="2">
    <source>
        <dbReference type="EMBL" id="GAA0244681.1"/>
    </source>
</evidence>
<protein>
    <recommendedName>
        <fullName evidence="4">Nitrogen fixation protein FixH</fullName>
    </recommendedName>
</protein>
<keyword evidence="1" id="KW-0812">Transmembrane</keyword>